<dbReference type="AlphaFoldDB" id="A0A7S4A5V4"/>
<evidence type="ECO:0000313" key="2">
    <source>
        <dbReference type="EMBL" id="CAE0704728.1"/>
    </source>
</evidence>
<feature type="compositionally biased region" description="Low complexity" evidence="1">
    <location>
        <begin position="1"/>
        <end position="10"/>
    </location>
</feature>
<reference evidence="2" key="1">
    <citation type="submission" date="2021-01" db="EMBL/GenBank/DDBJ databases">
        <authorList>
            <person name="Corre E."/>
            <person name="Pelletier E."/>
            <person name="Niang G."/>
            <person name="Scheremetjew M."/>
            <person name="Finn R."/>
            <person name="Kale V."/>
            <person name="Holt S."/>
            <person name="Cochrane G."/>
            <person name="Meng A."/>
            <person name="Brown T."/>
            <person name="Cohen L."/>
        </authorList>
    </citation>
    <scope>NUCLEOTIDE SEQUENCE</scope>
    <source>
        <strain evidence="2">CCMP1756</strain>
    </source>
</reference>
<feature type="compositionally biased region" description="Basic and acidic residues" evidence="1">
    <location>
        <begin position="26"/>
        <end position="38"/>
    </location>
</feature>
<protein>
    <submittedName>
        <fullName evidence="2">Uncharacterized protein</fullName>
    </submittedName>
</protein>
<feature type="compositionally biased region" description="Basic and acidic residues" evidence="1">
    <location>
        <begin position="64"/>
        <end position="86"/>
    </location>
</feature>
<evidence type="ECO:0000256" key="1">
    <source>
        <dbReference type="SAM" id="MobiDB-lite"/>
    </source>
</evidence>
<gene>
    <name evidence="2" type="ORF">PCAL00307_LOCUS20176</name>
</gene>
<feature type="compositionally biased region" description="Polar residues" evidence="1">
    <location>
        <begin position="93"/>
        <end position="106"/>
    </location>
</feature>
<sequence>MMRPQVNDPVPVGPPPGQEGGTGGRAEGDGGVRLREDYATVCERVQVRRPRPPPPVRAQVRPQVIKDDVQDVDRRASPVRQEEEHGGGAAASHQFTACTSSSSSPR</sequence>
<name>A0A7S4A5V4_9STRA</name>
<accession>A0A7S4A5V4</accession>
<proteinExistence type="predicted"/>
<organism evidence="2">
    <name type="scientific">Pelagomonas calceolata</name>
    <dbReference type="NCBI Taxonomy" id="35677"/>
    <lineage>
        <taxon>Eukaryota</taxon>
        <taxon>Sar</taxon>
        <taxon>Stramenopiles</taxon>
        <taxon>Ochrophyta</taxon>
        <taxon>Pelagophyceae</taxon>
        <taxon>Pelagomonadales</taxon>
        <taxon>Pelagomonadaceae</taxon>
        <taxon>Pelagomonas</taxon>
    </lineage>
</organism>
<feature type="region of interest" description="Disordered" evidence="1">
    <location>
        <begin position="1"/>
        <end position="106"/>
    </location>
</feature>
<dbReference type="EMBL" id="HBIW01023427">
    <property type="protein sequence ID" value="CAE0704728.1"/>
    <property type="molecule type" value="Transcribed_RNA"/>
</dbReference>